<sequence length="252" mass="28389">MRTITNLLLLACAHPALAALSSPVIEPLALEKLPASNEHFAAICPAIFDDCGPESPLILWRKAHDNSLFYAVTPQFEVKKIRSVAGGFQQETSWSLAQYRHSNTDDAYQHDGLTKGGLTLFPAIYPVSKTQQAIALIHNWSSAYASGEREENYADFIVLEADGTWRTAFSNLPFSSAEKIKACFTERDFARHTHCHDEKWRTLKVTMQDTGAEYYTWSFTIKTFHWPSFTAKSDIRIDTWSYSKVPFADQAG</sequence>
<proteinExistence type="predicted"/>
<evidence type="ECO:0000313" key="3">
    <source>
        <dbReference type="Proteomes" id="UP000246744"/>
    </source>
</evidence>
<feature type="signal peptide" evidence="1">
    <location>
        <begin position="1"/>
        <end position="18"/>
    </location>
</feature>
<dbReference type="RefSeq" id="WP_110026927.1">
    <property type="nucleotide sequence ID" value="NZ_QGTS01000010.1"/>
</dbReference>
<accession>A0A317PWU1</accession>
<dbReference type="OrthoDB" id="8653499at2"/>
<evidence type="ECO:0000313" key="2">
    <source>
        <dbReference type="EMBL" id="PWW06693.1"/>
    </source>
</evidence>
<keyword evidence="3" id="KW-1185">Reference proteome</keyword>
<dbReference type="Proteomes" id="UP000246744">
    <property type="component" value="Unassembled WGS sequence"/>
</dbReference>
<organism evidence="2 3">
    <name type="scientific">Mangrovibacter plantisponsor</name>
    <dbReference type="NCBI Taxonomy" id="451513"/>
    <lineage>
        <taxon>Bacteria</taxon>
        <taxon>Pseudomonadati</taxon>
        <taxon>Pseudomonadota</taxon>
        <taxon>Gammaproteobacteria</taxon>
        <taxon>Enterobacterales</taxon>
        <taxon>Enterobacteriaceae</taxon>
        <taxon>Mangrovibacter</taxon>
    </lineage>
</organism>
<comment type="caution">
    <text evidence="2">The sequence shown here is derived from an EMBL/GenBank/DDBJ whole genome shotgun (WGS) entry which is preliminary data.</text>
</comment>
<dbReference type="AlphaFoldDB" id="A0A317PWU1"/>
<keyword evidence="1" id="KW-0732">Signal</keyword>
<evidence type="ECO:0000256" key="1">
    <source>
        <dbReference type="SAM" id="SignalP"/>
    </source>
</evidence>
<reference evidence="2 3" key="1">
    <citation type="submission" date="2018-05" db="EMBL/GenBank/DDBJ databases">
        <title>Genomic Encyclopedia of Type Strains, Phase IV (KMG-IV): sequencing the most valuable type-strain genomes for metagenomic binning, comparative biology and taxonomic classification.</title>
        <authorList>
            <person name="Goeker M."/>
        </authorList>
    </citation>
    <scope>NUCLEOTIDE SEQUENCE [LARGE SCALE GENOMIC DNA]</scope>
    <source>
        <strain evidence="2 3">DSM 19579</strain>
    </source>
</reference>
<feature type="chain" id="PRO_5016314652" evidence="1">
    <location>
        <begin position="19"/>
        <end position="252"/>
    </location>
</feature>
<gene>
    <name evidence="2" type="ORF">DES37_11096</name>
</gene>
<protein>
    <submittedName>
        <fullName evidence="2">Uncharacterized protein</fullName>
    </submittedName>
</protein>
<name>A0A317PWU1_9ENTR</name>
<dbReference type="EMBL" id="QGTS01000010">
    <property type="protein sequence ID" value="PWW06693.1"/>
    <property type="molecule type" value="Genomic_DNA"/>
</dbReference>